<gene>
    <name evidence="3" type="ORF">E4L98_03830</name>
</gene>
<dbReference type="InterPro" id="IPR000073">
    <property type="entry name" value="AB_hydrolase_1"/>
</dbReference>
<dbReference type="AlphaFoldDB" id="A0A4Y9SVV2"/>
<keyword evidence="3" id="KW-0378">Hydrolase</keyword>
<dbReference type="OrthoDB" id="5380819at2"/>
<dbReference type="SUPFAM" id="SSF53474">
    <property type="entry name" value="alpha/beta-Hydrolases"/>
    <property type="match status" value="1"/>
</dbReference>
<feature type="signal peptide" evidence="1">
    <location>
        <begin position="1"/>
        <end position="19"/>
    </location>
</feature>
<feature type="chain" id="PRO_5021421027" evidence="1">
    <location>
        <begin position="20"/>
        <end position="297"/>
    </location>
</feature>
<dbReference type="PANTHER" id="PTHR43194:SF2">
    <property type="entry name" value="PEROXISOMAL MEMBRANE PROTEIN LPX1"/>
    <property type="match status" value="1"/>
</dbReference>
<protein>
    <submittedName>
        <fullName evidence="3">Alpha/beta hydrolase</fullName>
    </submittedName>
</protein>
<evidence type="ECO:0000256" key="1">
    <source>
        <dbReference type="SAM" id="SignalP"/>
    </source>
</evidence>
<dbReference type="GO" id="GO:0016787">
    <property type="term" value="F:hydrolase activity"/>
    <property type="evidence" value="ECO:0007669"/>
    <property type="project" value="UniProtKB-KW"/>
</dbReference>
<evidence type="ECO:0000313" key="3">
    <source>
        <dbReference type="EMBL" id="TFW29479.1"/>
    </source>
</evidence>
<dbReference type="InterPro" id="IPR029058">
    <property type="entry name" value="AB_hydrolase_fold"/>
</dbReference>
<proteinExistence type="predicted"/>
<dbReference type="PANTHER" id="PTHR43194">
    <property type="entry name" value="HYDROLASE ALPHA/BETA FOLD FAMILY"/>
    <property type="match status" value="1"/>
</dbReference>
<dbReference type="RefSeq" id="WP_135200248.1">
    <property type="nucleotide sequence ID" value="NZ_SPVG01000034.1"/>
</dbReference>
<dbReference type="Gene3D" id="3.40.50.1820">
    <property type="entry name" value="alpha/beta hydrolase"/>
    <property type="match status" value="1"/>
</dbReference>
<dbReference type="Proteomes" id="UP000297729">
    <property type="component" value="Unassembled WGS sequence"/>
</dbReference>
<evidence type="ECO:0000313" key="4">
    <source>
        <dbReference type="Proteomes" id="UP000297729"/>
    </source>
</evidence>
<sequence length="297" mass="32590">MKRSLLNTLAAFATGLVLASPLTHTASAATAHSAFKVEVTGKGTPVVLIPGLSSSGAVWDGTVARYCGGEKYQCHVLTLAGFAGVPAAVQGPFLPAVEQQISDYITANKFDHPIVIGHSLGGFLGMKLAIDHPDQVGRLIIVDTLPALMAVQMPSMTQAQMKEIAAGMRERMQSQDEETMRANTLATLRTMITKQEDIDRAMDWSKQSDRATVINAMTEMSAEDLRGEVSRIKAPTLVLGSWIAYRQFGAKPMFEQMYQAQYRQLPGVKVELADNARHFIMYDDPAWLYDRIDHFLD</sequence>
<dbReference type="Pfam" id="PF12697">
    <property type="entry name" value="Abhydrolase_6"/>
    <property type="match status" value="1"/>
</dbReference>
<organism evidence="3 4">
    <name type="scientific">Duganella callida</name>
    <dbReference type="NCBI Taxonomy" id="2561932"/>
    <lineage>
        <taxon>Bacteria</taxon>
        <taxon>Pseudomonadati</taxon>
        <taxon>Pseudomonadota</taxon>
        <taxon>Betaproteobacteria</taxon>
        <taxon>Burkholderiales</taxon>
        <taxon>Oxalobacteraceae</taxon>
        <taxon>Telluria group</taxon>
        <taxon>Duganella</taxon>
    </lineage>
</organism>
<reference evidence="3 4" key="1">
    <citation type="submission" date="2019-03" db="EMBL/GenBank/DDBJ databases">
        <title>Draft Genome Sequence of Duganella callidus sp. nov., a Novel Duganella Species Isolated from Cultivated Soil.</title>
        <authorList>
            <person name="Raths R."/>
            <person name="Peta V."/>
            <person name="Bucking H."/>
        </authorList>
    </citation>
    <scope>NUCLEOTIDE SEQUENCE [LARGE SCALE GENOMIC DNA]</scope>
    <source>
        <strain evidence="3 4">DN04</strain>
    </source>
</reference>
<dbReference type="PRINTS" id="PR00111">
    <property type="entry name" value="ABHYDROLASE"/>
</dbReference>
<accession>A0A4Y9SVV2</accession>
<dbReference type="EMBL" id="SPVG01000034">
    <property type="protein sequence ID" value="TFW29479.1"/>
    <property type="molecule type" value="Genomic_DNA"/>
</dbReference>
<feature type="domain" description="AB hydrolase-1" evidence="2">
    <location>
        <begin position="46"/>
        <end position="290"/>
    </location>
</feature>
<evidence type="ECO:0000259" key="2">
    <source>
        <dbReference type="Pfam" id="PF12697"/>
    </source>
</evidence>
<comment type="caution">
    <text evidence="3">The sequence shown here is derived from an EMBL/GenBank/DDBJ whole genome shotgun (WGS) entry which is preliminary data.</text>
</comment>
<keyword evidence="1" id="KW-0732">Signal</keyword>
<name>A0A4Y9SVV2_9BURK</name>
<dbReference type="InterPro" id="IPR050228">
    <property type="entry name" value="Carboxylesterase_BioH"/>
</dbReference>
<keyword evidence="4" id="KW-1185">Reference proteome</keyword>